<organism evidence="3 4">
    <name type="scientific">Heliobacterium modesticaldum (strain ATCC 51547 / Ice1)</name>
    <dbReference type="NCBI Taxonomy" id="498761"/>
    <lineage>
        <taxon>Bacteria</taxon>
        <taxon>Bacillati</taxon>
        <taxon>Bacillota</taxon>
        <taxon>Clostridia</taxon>
        <taxon>Eubacteriales</taxon>
        <taxon>Heliobacteriaceae</taxon>
        <taxon>Heliomicrobium</taxon>
    </lineage>
</organism>
<name>B0TBQ7_HELMI</name>
<sequence length="147" mass="16291">MLGFGFLSLPTWFVHIASLVEWVIAVILVYQLGQRLNQVWLQRLPWAMIPYLLSGICAIWYHLTYDTAQWLSDAQSYLTFLGSTAFGVWAFFFLRSLQTFRISSLSARSAHTVRSSGTVGPVGTFELGGSAGPKDATTREGGVSDHV</sequence>
<feature type="transmembrane region" description="Helical" evidence="2">
    <location>
        <begin position="44"/>
        <end position="63"/>
    </location>
</feature>
<feature type="transmembrane region" description="Helical" evidence="2">
    <location>
        <begin position="75"/>
        <end position="94"/>
    </location>
</feature>
<dbReference type="Proteomes" id="UP000008550">
    <property type="component" value="Chromosome"/>
</dbReference>
<feature type="compositionally biased region" description="Basic and acidic residues" evidence="1">
    <location>
        <begin position="136"/>
        <end position="147"/>
    </location>
</feature>
<reference evidence="3 4" key="1">
    <citation type="journal article" date="2008" name="J. Bacteriol.">
        <title>The genome of Heliobacterium modesticaldum, a phototrophic representative of the Firmicutes containing the simplest photosynthetic apparatus.</title>
        <authorList>
            <person name="Sattley W.M."/>
            <person name="Madigan M.T."/>
            <person name="Swingley W.D."/>
            <person name="Cheung P.C."/>
            <person name="Clocksin K.M."/>
            <person name="Conrad A.L."/>
            <person name="Dejesa L.C."/>
            <person name="Honchak B.M."/>
            <person name="Jung D.O."/>
            <person name="Karbach L.E."/>
            <person name="Kurdoglu A."/>
            <person name="Lahiri S."/>
            <person name="Mastrian S.D."/>
            <person name="Page L.E."/>
            <person name="Taylor H.L."/>
            <person name="Wang Z.T."/>
            <person name="Raymond J."/>
            <person name="Chen M."/>
            <person name="Blankenship R.E."/>
            <person name="Touchman J.W."/>
        </authorList>
    </citation>
    <scope>NUCLEOTIDE SEQUENCE [LARGE SCALE GENOMIC DNA]</scope>
    <source>
        <strain evidence="4">ATCC 51547 / Ice1</strain>
    </source>
</reference>
<feature type="transmembrane region" description="Helical" evidence="2">
    <location>
        <begin position="12"/>
        <end position="32"/>
    </location>
</feature>
<keyword evidence="2" id="KW-0812">Transmembrane</keyword>
<dbReference type="RefSeq" id="WP_012282414.1">
    <property type="nucleotide sequence ID" value="NC_010337.2"/>
</dbReference>
<accession>B0TBQ7</accession>
<evidence type="ECO:0000256" key="1">
    <source>
        <dbReference type="SAM" id="MobiDB-lite"/>
    </source>
</evidence>
<dbReference type="HOGENOM" id="CLU_1765521_0_0_9"/>
<dbReference type="PANTHER" id="PTHR33833:SF3">
    <property type="entry name" value="YCF49-LIKE PROTEIN"/>
    <property type="match status" value="1"/>
</dbReference>
<dbReference type="eggNOG" id="ENOG5032RQE">
    <property type="taxonomic scope" value="Bacteria"/>
</dbReference>
<gene>
    <name evidence="3" type="ORF">HM1_0656</name>
</gene>
<dbReference type="InterPro" id="IPR019634">
    <property type="entry name" value="Uncharacterised_Ycf49"/>
</dbReference>
<dbReference type="PANTHER" id="PTHR33833">
    <property type="entry name" value="NUCLEOLAR-LIKE PROTEIN-RELATED"/>
    <property type="match status" value="1"/>
</dbReference>
<evidence type="ECO:0008006" key="5">
    <source>
        <dbReference type="Google" id="ProtNLM"/>
    </source>
</evidence>
<evidence type="ECO:0000313" key="3">
    <source>
        <dbReference type="EMBL" id="ABZ83896.1"/>
    </source>
</evidence>
<proteinExistence type="predicted"/>
<feature type="region of interest" description="Disordered" evidence="1">
    <location>
        <begin position="124"/>
        <end position="147"/>
    </location>
</feature>
<keyword evidence="2" id="KW-1133">Transmembrane helix</keyword>
<dbReference type="Pfam" id="PF10693">
    <property type="entry name" value="DUF2499"/>
    <property type="match status" value="1"/>
</dbReference>
<keyword evidence="2" id="KW-0472">Membrane</keyword>
<dbReference type="STRING" id="498761.HM1_0656"/>
<dbReference type="EMBL" id="CP000930">
    <property type="protein sequence ID" value="ABZ83896.1"/>
    <property type="molecule type" value="Genomic_DNA"/>
</dbReference>
<dbReference type="KEGG" id="hmo:HM1_0656"/>
<keyword evidence="4" id="KW-1185">Reference proteome</keyword>
<evidence type="ECO:0000256" key="2">
    <source>
        <dbReference type="SAM" id="Phobius"/>
    </source>
</evidence>
<dbReference type="AlphaFoldDB" id="B0TBQ7"/>
<evidence type="ECO:0000313" key="4">
    <source>
        <dbReference type="Proteomes" id="UP000008550"/>
    </source>
</evidence>
<protein>
    <recommendedName>
        <fullName evidence="5">DUF2499 domain-containing protein</fullName>
    </recommendedName>
</protein>